<proteinExistence type="predicted"/>
<reference evidence="3" key="2">
    <citation type="journal article" date="2023" name="Plants (Basel)">
        <title>Annotation of the Turnera subulata (Passifloraceae) Draft Genome Reveals the S-Locus Evolved after the Divergence of Turneroideae from Passifloroideae in a Stepwise Manner.</title>
        <authorList>
            <person name="Henning P.M."/>
            <person name="Roalson E.H."/>
            <person name="Mir W."/>
            <person name="McCubbin A.G."/>
            <person name="Shore J.S."/>
        </authorList>
    </citation>
    <scope>NUCLEOTIDE SEQUENCE</scope>
    <source>
        <strain evidence="3">F60SS</strain>
    </source>
</reference>
<organism evidence="3 4">
    <name type="scientific">Turnera subulata</name>
    <dbReference type="NCBI Taxonomy" id="218843"/>
    <lineage>
        <taxon>Eukaryota</taxon>
        <taxon>Viridiplantae</taxon>
        <taxon>Streptophyta</taxon>
        <taxon>Embryophyta</taxon>
        <taxon>Tracheophyta</taxon>
        <taxon>Spermatophyta</taxon>
        <taxon>Magnoliopsida</taxon>
        <taxon>eudicotyledons</taxon>
        <taxon>Gunneridae</taxon>
        <taxon>Pentapetalae</taxon>
        <taxon>rosids</taxon>
        <taxon>fabids</taxon>
        <taxon>Malpighiales</taxon>
        <taxon>Passifloraceae</taxon>
        <taxon>Turnera</taxon>
    </lineage>
</organism>
<keyword evidence="4" id="KW-1185">Reference proteome</keyword>
<feature type="domain" description="Ricin B lectin" evidence="2">
    <location>
        <begin position="197"/>
        <end position="324"/>
    </location>
</feature>
<dbReference type="InterPro" id="IPR000772">
    <property type="entry name" value="Ricin_B_lectin"/>
</dbReference>
<dbReference type="Gene3D" id="2.80.10.50">
    <property type="match status" value="2"/>
</dbReference>
<dbReference type="PROSITE" id="PS50231">
    <property type="entry name" value="RICIN_B_LECTIN"/>
    <property type="match status" value="2"/>
</dbReference>
<dbReference type="AlphaFoldDB" id="A0A9Q0JFJ2"/>
<dbReference type="SMART" id="SM00458">
    <property type="entry name" value="RICIN"/>
    <property type="match status" value="2"/>
</dbReference>
<feature type="domain" description="Ricin B lectin" evidence="2">
    <location>
        <begin position="59"/>
        <end position="193"/>
    </location>
</feature>
<gene>
    <name evidence="3" type="ORF">Tsubulata_033810</name>
</gene>
<sequence length="324" mass="35249">MMMKLSEMAWVCLILVLVVWAPIGISGVEQQQQEDPKLSGPLIAHPSLVIQQVVGGGGEDKVHLIRGPKGLCIEVPGGDYKNGTEVILSPCNSTSQNQQWTIEEDGRVRSNNYCLRPKNGCPVSPPNYLMIETCPDDPSGSWAQWEYSELFNGLMKHTKTGLVLTAKSDVQGQSGVLTVDIDKCLPSQAWMLDEGPSDQRLQSGANSSCLTLGSDNYTVELGDCENSTTNVWEVIKFSSVGNNGKCLSCQDDNGQAISCKNGSRIVALDCCVGLPSQSWRFDQNHFSNRDSELYLTLADSGDDIHVIAAPAVNESDPNQLWNLI</sequence>
<evidence type="ECO:0000313" key="3">
    <source>
        <dbReference type="EMBL" id="KAJ4839789.1"/>
    </source>
</evidence>
<evidence type="ECO:0000259" key="2">
    <source>
        <dbReference type="SMART" id="SM00458"/>
    </source>
</evidence>
<reference evidence="3" key="1">
    <citation type="submission" date="2022-02" db="EMBL/GenBank/DDBJ databases">
        <authorList>
            <person name="Henning P.M."/>
            <person name="McCubbin A.G."/>
            <person name="Shore J.S."/>
        </authorList>
    </citation>
    <scope>NUCLEOTIDE SEQUENCE</scope>
    <source>
        <strain evidence="3">F60SS</strain>
        <tissue evidence="3">Leaves</tissue>
    </source>
</reference>
<dbReference type="CDD" id="cd00161">
    <property type="entry name" value="beta-trefoil_Ricin-like"/>
    <property type="match status" value="1"/>
</dbReference>
<accession>A0A9Q0JFJ2</accession>
<dbReference type="Proteomes" id="UP001141552">
    <property type="component" value="Unassembled WGS sequence"/>
</dbReference>
<dbReference type="Pfam" id="PF00652">
    <property type="entry name" value="Ricin_B_lectin"/>
    <property type="match status" value="2"/>
</dbReference>
<dbReference type="EMBL" id="JAKUCV010003192">
    <property type="protein sequence ID" value="KAJ4839789.1"/>
    <property type="molecule type" value="Genomic_DNA"/>
</dbReference>
<comment type="caution">
    <text evidence="3">The sequence shown here is derived from an EMBL/GenBank/DDBJ whole genome shotgun (WGS) entry which is preliminary data.</text>
</comment>
<dbReference type="OrthoDB" id="1642280at2759"/>
<keyword evidence="1" id="KW-0732">Signal</keyword>
<dbReference type="InterPro" id="IPR035992">
    <property type="entry name" value="Ricin_B-like_lectins"/>
</dbReference>
<protein>
    <recommendedName>
        <fullName evidence="2">Ricin B lectin domain-containing protein</fullName>
    </recommendedName>
</protein>
<evidence type="ECO:0000256" key="1">
    <source>
        <dbReference type="SAM" id="SignalP"/>
    </source>
</evidence>
<evidence type="ECO:0000313" key="4">
    <source>
        <dbReference type="Proteomes" id="UP001141552"/>
    </source>
</evidence>
<dbReference type="SUPFAM" id="SSF50370">
    <property type="entry name" value="Ricin B-like lectins"/>
    <property type="match status" value="2"/>
</dbReference>
<feature type="chain" id="PRO_5040474021" description="Ricin B lectin domain-containing protein" evidence="1">
    <location>
        <begin position="28"/>
        <end position="324"/>
    </location>
</feature>
<name>A0A9Q0JFJ2_9ROSI</name>
<feature type="signal peptide" evidence="1">
    <location>
        <begin position="1"/>
        <end position="27"/>
    </location>
</feature>